<accession>X1KJN6</accession>
<sequence>MGFEQRGFAFGNRRGFAPPLYVPELKIEEQILHDTFVGLSGGGKEWAGQHFWIPPNRKIAFLAFLISKLGSPTGDVTFIIRVHPTDIVLLSKVWGDASELTTDLPPTVWQEVEFDAPTLISGGVPVEMVVQFSGGDGGNQVALAFQDADVKPDEELVLDVEGHDPTRDAAYRYKYYE</sequence>
<dbReference type="AlphaFoldDB" id="X1KJN6"/>
<organism evidence="1">
    <name type="scientific">marine sediment metagenome</name>
    <dbReference type="NCBI Taxonomy" id="412755"/>
    <lineage>
        <taxon>unclassified sequences</taxon>
        <taxon>metagenomes</taxon>
        <taxon>ecological metagenomes</taxon>
    </lineage>
</organism>
<gene>
    <name evidence="1" type="ORF">S06H3_05836</name>
</gene>
<evidence type="ECO:0000313" key="1">
    <source>
        <dbReference type="EMBL" id="GAH90354.1"/>
    </source>
</evidence>
<name>X1KJN6_9ZZZZ</name>
<comment type="caution">
    <text evidence="1">The sequence shown here is derived from an EMBL/GenBank/DDBJ whole genome shotgun (WGS) entry which is preliminary data.</text>
</comment>
<proteinExistence type="predicted"/>
<dbReference type="EMBL" id="BARV01002204">
    <property type="protein sequence ID" value="GAH90354.1"/>
    <property type="molecule type" value="Genomic_DNA"/>
</dbReference>
<protein>
    <submittedName>
        <fullName evidence="1">Uncharacterized protein</fullName>
    </submittedName>
</protein>
<reference evidence="1" key="1">
    <citation type="journal article" date="2014" name="Front. Microbiol.">
        <title>High frequency of phylogenetically diverse reductive dehalogenase-homologous genes in deep subseafloor sedimentary metagenomes.</title>
        <authorList>
            <person name="Kawai M."/>
            <person name="Futagami T."/>
            <person name="Toyoda A."/>
            <person name="Takaki Y."/>
            <person name="Nishi S."/>
            <person name="Hori S."/>
            <person name="Arai W."/>
            <person name="Tsubouchi T."/>
            <person name="Morono Y."/>
            <person name="Uchiyama I."/>
            <person name="Ito T."/>
            <person name="Fujiyama A."/>
            <person name="Inagaki F."/>
            <person name="Takami H."/>
        </authorList>
    </citation>
    <scope>NUCLEOTIDE SEQUENCE</scope>
    <source>
        <strain evidence="1">Expedition CK06-06</strain>
    </source>
</reference>